<evidence type="ECO:0000259" key="1">
    <source>
        <dbReference type="Pfam" id="PF13441"/>
    </source>
</evidence>
<dbReference type="EMBL" id="JAXCLW010000005">
    <property type="protein sequence ID" value="MDY0884574.1"/>
    <property type="molecule type" value="Genomic_DNA"/>
</dbReference>
<keyword evidence="3" id="KW-1185">Reference proteome</keyword>
<sequence>MSDTQQRTLTGAAGGAAGGAAIGAIAGNAGLGAALGGVAGAAGGYIWDQHKKSENSAYQRGVAAGQKQQTTN</sequence>
<reference evidence="2 3" key="1">
    <citation type="journal article" date="2016" name="Antonie Van Leeuwenhoek">
        <title>Dongia soli sp. nov., isolated from soil from Dokdo, Korea.</title>
        <authorList>
            <person name="Kim D.U."/>
            <person name="Lee H."/>
            <person name="Kim H."/>
            <person name="Kim S.G."/>
            <person name="Ka J.O."/>
        </authorList>
    </citation>
    <scope>NUCLEOTIDE SEQUENCE [LARGE SCALE GENOMIC DNA]</scope>
    <source>
        <strain evidence="2 3">D78</strain>
    </source>
</reference>
<name>A0ABU5EFE9_9PROT</name>
<proteinExistence type="predicted"/>
<dbReference type="Proteomes" id="UP001279642">
    <property type="component" value="Unassembled WGS sequence"/>
</dbReference>
<evidence type="ECO:0000313" key="2">
    <source>
        <dbReference type="EMBL" id="MDY0884574.1"/>
    </source>
</evidence>
<dbReference type="InterPro" id="IPR027367">
    <property type="entry name" value="Gly-zipper_YMGG"/>
</dbReference>
<gene>
    <name evidence="2" type="ORF">SMD27_17150</name>
</gene>
<comment type="caution">
    <text evidence="2">The sequence shown here is derived from an EMBL/GenBank/DDBJ whole genome shotgun (WGS) entry which is preliminary data.</text>
</comment>
<accession>A0ABU5EFE9</accession>
<dbReference type="Pfam" id="PF13441">
    <property type="entry name" value="Gly-zipper_YMGG"/>
    <property type="match status" value="1"/>
</dbReference>
<protein>
    <submittedName>
        <fullName evidence="2">Glycine zipper domain-containing protein</fullName>
    </submittedName>
</protein>
<feature type="domain" description="YMGG-like Gly-zipper" evidence="1">
    <location>
        <begin position="6"/>
        <end position="47"/>
    </location>
</feature>
<evidence type="ECO:0000313" key="3">
    <source>
        <dbReference type="Proteomes" id="UP001279642"/>
    </source>
</evidence>
<organism evidence="2 3">
    <name type="scientific">Dongia soli</name>
    <dbReference type="NCBI Taxonomy" id="600628"/>
    <lineage>
        <taxon>Bacteria</taxon>
        <taxon>Pseudomonadati</taxon>
        <taxon>Pseudomonadota</taxon>
        <taxon>Alphaproteobacteria</taxon>
        <taxon>Rhodospirillales</taxon>
        <taxon>Dongiaceae</taxon>
        <taxon>Dongia</taxon>
    </lineage>
</organism>